<keyword evidence="3" id="KW-1185">Reference proteome</keyword>
<dbReference type="BioCyc" id="CNIT1237085:G1324-1113-MONOMER"/>
<dbReference type="Proteomes" id="UP000008037">
    <property type="component" value="Chromosome"/>
</dbReference>
<gene>
    <name evidence="2" type="ordered locus">Ngar_c11150</name>
</gene>
<dbReference type="AlphaFoldDB" id="K0IIV8"/>
<feature type="compositionally biased region" description="Low complexity" evidence="1">
    <location>
        <begin position="54"/>
        <end position="63"/>
    </location>
</feature>
<dbReference type="HOGENOM" id="CLU_2597862_0_0_2"/>
<feature type="region of interest" description="Disordered" evidence="1">
    <location>
        <begin position="52"/>
        <end position="79"/>
    </location>
</feature>
<sequence>MANMLDDSANDATDIDAKIAYHQEMEHIAIQSGDFTKAEHHRRMEELYVKMKKQQNSSSAQAAAKKDRRDLELARKNNK</sequence>
<accession>K0IIV8</accession>
<proteinExistence type="predicted"/>
<feature type="compositionally biased region" description="Basic and acidic residues" evidence="1">
    <location>
        <begin position="64"/>
        <end position="79"/>
    </location>
</feature>
<organism evidence="2 3">
    <name type="scientific">Nitrososphaera gargensis (strain Ga9.2)</name>
    <dbReference type="NCBI Taxonomy" id="1237085"/>
    <lineage>
        <taxon>Archaea</taxon>
        <taxon>Nitrososphaerota</taxon>
        <taxon>Nitrososphaeria</taxon>
        <taxon>Nitrososphaerales</taxon>
        <taxon>Nitrososphaeraceae</taxon>
        <taxon>Nitrososphaera</taxon>
    </lineage>
</organism>
<protein>
    <submittedName>
        <fullName evidence="2">Uncharacterized protein</fullName>
    </submittedName>
</protein>
<dbReference type="EMBL" id="CP002408">
    <property type="protein sequence ID" value="AFU58057.1"/>
    <property type="molecule type" value="Genomic_DNA"/>
</dbReference>
<reference evidence="2 3" key="1">
    <citation type="journal article" date="2012" name="Environ. Microbiol.">
        <title>The genome of the ammonia-oxidizing Candidatus Nitrososphaera gargensis: insights into metabolic versatility and environmental adaptations.</title>
        <authorList>
            <person name="Spang A."/>
            <person name="Poehlein A."/>
            <person name="Offre P."/>
            <person name="Zumbragel S."/>
            <person name="Haider S."/>
            <person name="Rychlik N."/>
            <person name="Nowka B."/>
            <person name="Schmeisser C."/>
            <person name="Lebedeva E.V."/>
            <person name="Rattei T."/>
            <person name="Bohm C."/>
            <person name="Schmid M."/>
            <person name="Galushko A."/>
            <person name="Hatzenpichler R."/>
            <person name="Weinmaier T."/>
            <person name="Daniel R."/>
            <person name="Schleper C."/>
            <person name="Spieck E."/>
            <person name="Streit W."/>
            <person name="Wagner M."/>
        </authorList>
    </citation>
    <scope>NUCLEOTIDE SEQUENCE [LARGE SCALE GENOMIC DNA]</scope>
    <source>
        <strain evidence="3">Ga9.2</strain>
    </source>
</reference>
<name>K0IIV8_NITGG</name>
<evidence type="ECO:0000313" key="2">
    <source>
        <dbReference type="EMBL" id="AFU58057.1"/>
    </source>
</evidence>
<evidence type="ECO:0000256" key="1">
    <source>
        <dbReference type="SAM" id="MobiDB-lite"/>
    </source>
</evidence>
<dbReference type="InParanoid" id="K0IIV8"/>
<dbReference type="GeneID" id="13795510"/>
<evidence type="ECO:0000313" key="3">
    <source>
        <dbReference type="Proteomes" id="UP000008037"/>
    </source>
</evidence>
<dbReference type="RefSeq" id="WP_015018595.1">
    <property type="nucleotide sequence ID" value="NC_018719.1"/>
</dbReference>
<dbReference type="KEGG" id="nga:Ngar_c11150"/>